<dbReference type="InterPro" id="IPR040442">
    <property type="entry name" value="Pyrv_kinase-like_dom_sf"/>
</dbReference>
<dbReference type="GO" id="GO:0016301">
    <property type="term" value="F:kinase activity"/>
    <property type="evidence" value="ECO:0007669"/>
    <property type="project" value="UniProtKB-KW"/>
</dbReference>
<comment type="cofactor">
    <cofactor evidence="1">
        <name>K(+)</name>
        <dbReference type="ChEBI" id="CHEBI:29103"/>
    </cofactor>
</comment>
<dbReference type="AlphaFoldDB" id="A0A6D2J747"/>
<comment type="pathway">
    <text evidence="2 14">Carbohydrate degradation; glycolysis; pyruvate from D-glyceraldehyde 3-phosphate: step 5/5.</text>
</comment>
<comment type="similarity">
    <text evidence="3 14">Belongs to the pyruvate kinase family.</text>
</comment>
<evidence type="ECO:0000256" key="14">
    <source>
        <dbReference type="RuleBase" id="RU000504"/>
    </source>
</evidence>
<dbReference type="OrthoDB" id="108365at2759"/>
<dbReference type="GO" id="GO:0004743">
    <property type="term" value="F:pyruvate kinase activity"/>
    <property type="evidence" value="ECO:0007669"/>
    <property type="project" value="UniProtKB-EC"/>
</dbReference>
<dbReference type="GO" id="GO:0000287">
    <property type="term" value="F:magnesium ion binding"/>
    <property type="evidence" value="ECO:0007669"/>
    <property type="project" value="InterPro"/>
</dbReference>
<keyword evidence="18" id="KW-1185">Reference proteome</keyword>
<protein>
    <recommendedName>
        <fullName evidence="4 14">Pyruvate kinase</fullName>
        <ecNumber evidence="4 14">2.7.1.40</ecNumber>
    </recommendedName>
</protein>
<keyword evidence="12" id="KW-0670">Pyruvate</keyword>
<evidence type="ECO:0000256" key="13">
    <source>
        <dbReference type="ARBA" id="ARBA00048152"/>
    </source>
</evidence>
<evidence type="ECO:0000256" key="1">
    <source>
        <dbReference type="ARBA" id="ARBA00001958"/>
    </source>
</evidence>
<name>A0A6D2J747_9BRAS</name>
<keyword evidence="11 14" id="KW-0324">Glycolysis</keyword>
<dbReference type="SUPFAM" id="SSF52935">
    <property type="entry name" value="PK C-terminal domain-like"/>
    <property type="match status" value="1"/>
</dbReference>
<dbReference type="InterPro" id="IPR015793">
    <property type="entry name" value="Pyrv_Knase_brl"/>
</dbReference>
<dbReference type="Gene3D" id="3.20.20.60">
    <property type="entry name" value="Phosphoenolpyruvate-binding domains"/>
    <property type="match status" value="1"/>
</dbReference>
<evidence type="ECO:0000256" key="8">
    <source>
        <dbReference type="ARBA" id="ARBA00022777"/>
    </source>
</evidence>
<dbReference type="PANTHER" id="PTHR11817">
    <property type="entry name" value="PYRUVATE KINASE"/>
    <property type="match status" value="1"/>
</dbReference>
<dbReference type="Proteomes" id="UP000467841">
    <property type="component" value="Unassembled WGS sequence"/>
</dbReference>
<dbReference type="GO" id="GO:0005524">
    <property type="term" value="F:ATP binding"/>
    <property type="evidence" value="ECO:0007669"/>
    <property type="project" value="UniProtKB-KW"/>
</dbReference>
<gene>
    <name evidence="17" type="ORF">MERR_LOCUS20346</name>
</gene>
<evidence type="ECO:0000256" key="6">
    <source>
        <dbReference type="ARBA" id="ARBA00022723"/>
    </source>
</evidence>
<evidence type="ECO:0000256" key="9">
    <source>
        <dbReference type="ARBA" id="ARBA00022840"/>
    </source>
</evidence>
<reference evidence="17" key="1">
    <citation type="submission" date="2020-01" db="EMBL/GenBank/DDBJ databases">
        <authorList>
            <person name="Mishra B."/>
        </authorList>
    </citation>
    <scope>NUCLEOTIDE SEQUENCE [LARGE SCALE GENOMIC DNA]</scope>
</reference>
<keyword evidence="5 14" id="KW-0808">Transferase</keyword>
<dbReference type="InterPro" id="IPR036918">
    <property type="entry name" value="Pyrv_Knase_C_sf"/>
</dbReference>
<dbReference type="UniPathway" id="UPA00109">
    <property type="reaction ID" value="UER00188"/>
</dbReference>
<dbReference type="Pfam" id="PF00224">
    <property type="entry name" value="PK"/>
    <property type="match status" value="1"/>
</dbReference>
<feature type="domain" description="Pyruvate kinase C-terminal" evidence="16">
    <location>
        <begin position="361"/>
        <end position="459"/>
    </location>
</feature>
<comment type="catalytic activity">
    <reaction evidence="13 14">
        <text>pyruvate + ATP = phosphoenolpyruvate + ADP + H(+)</text>
        <dbReference type="Rhea" id="RHEA:18157"/>
        <dbReference type="ChEBI" id="CHEBI:15361"/>
        <dbReference type="ChEBI" id="CHEBI:15378"/>
        <dbReference type="ChEBI" id="CHEBI:30616"/>
        <dbReference type="ChEBI" id="CHEBI:58702"/>
        <dbReference type="ChEBI" id="CHEBI:456216"/>
        <dbReference type="EC" id="2.7.1.40"/>
    </reaction>
</comment>
<evidence type="ECO:0000256" key="7">
    <source>
        <dbReference type="ARBA" id="ARBA00022741"/>
    </source>
</evidence>
<evidence type="ECO:0000313" key="18">
    <source>
        <dbReference type="Proteomes" id="UP000467841"/>
    </source>
</evidence>
<dbReference type="EC" id="2.7.1.40" evidence="4 14"/>
<dbReference type="GO" id="GO:0030955">
    <property type="term" value="F:potassium ion binding"/>
    <property type="evidence" value="ECO:0007669"/>
    <property type="project" value="InterPro"/>
</dbReference>
<dbReference type="SUPFAM" id="SSF50800">
    <property type="entry name" value="PK beta-barrel domain-like"/>
    <property type="match status" value="1"/>
</dbReference>
<keyword evidence="7" id="KW-0547">Nucleotide-binding</keyword>
<accession>A0A6D2J747</accession>
<dbReference type="Gene3D" id="2.40.33.10">
    <property type="entry name" value="PK beta-barrel domain-like"/>
    <property type="match status" value="1"/>
</dbReference>
<evidence type="ECO:0000256" key="11">
    <source>
        <dbReference type="ARBA" id="ARBA00023152"/>
    </source>
</evidence>
<dbReference type="InterPro" id="IPR011037">
    <property type="entry name" value="Pyrv_Knase-like_insert_dom_sf"/>
</dbReference>
<evidence type="ECO:0000256" key="12">
    <source>
        <dbReference type="ARBA" id="ARBA00023317"/>
    </source>
</evidence>
<keyword evidence="6" id="KW-0479">Metal-binding</keyword>
<sequence>MEKQVGGVTKKGASKTKIVWTLGPASRFVETIEKLLKAGMNVARFNFSHGSHADHQETLDNLRTAMHNTGILCAVMLDTKGPEIQTGLLKEEKRDSNIIFMSYKKLAKDLNPGDVIPLTVLSCDKNQGLVRFRCENSTVLGERENVKIPTEIVIDLPTTLTEKDKEDILQWGVPNKVDIIALSSVRRGSDLVYIRKLLGRHARSIMLMSKIETQEGYANVHEILKKTDALMVARGNLGMEMSTLEIDRAQKRMIRKANALEKAIVTAIQMTHTLEPMATSPPQATDDVTNAATDDVTNAVHDGTDCVMLSGVTEAGADPESTVQTISRICKEAENSVDYEALQKQILRTVPKLLTQIESTAISLVRTMIRTFQAKAIVVVTKSGYEAELVAKYRPSIPIVSVVDPEAAAHVASRCLVYRGVIPVMWAGASKSTEEMTRFGVEVAKKEEMCKDEDDVVLALQMMGLMGRCPVVLPLFADFESD</sequence>
<dbReference type="Pfam" id="PF02887">
    <property type="entry name" value="PK_C"/>
    <property type="match status" value="1"/>
</dbReference>
<dbReference type="Gene3D" id="3.40.1380.20">
    <property type="entry name" value="Pyruvate kinase, C-terminal domain"/>
    <property type="match status" value="1"/>
</dbReference>
<dbReference type="InterPro" id="IPR015806">
    <property type="entry name" value="Pyrv_Knase_insert_dom_sf"/>
</dbReference>
<evidence type="ECO:0000256" key="4">
    <source>
        <dbReference type="ARBA" id="ARBA00012142"/>
    </source>
</evidence>
<evidence type="ECO:0000259" key="15">
    <source>
        <dbReference type="Pfam" id="PF00224"/>
    </source>
</evidence>
<dbReference type="InterPro" id="IPR015795">
    <property type="entry name" value="Pyrv_Knase_C"/>
</dbReference>
<feature type="domain" description="Pyruvate kinase barrel" evidence="15">
    <location>
        <begin position="92"/>
        <end position="323"/>
    </location>
</feature>
<evidence type="ECO:0000256" key="3">
    <source>
        <dbReference type="ARBA" id="ARBA00008663"/>
    </source>
</evidence>
<keyword evidence="8 14" id="KW-0418">Kinase</keyword>
<dbReference type="InterPro" id="IPR015813">
    <property type="entry name" value="Pyrv/PenolPyrv_kinase-like_dom"/>
</dbReference>
<dbReference type="PRINTS" id="PR01050">
    <property type="entry name" value="PYRUVTKNASE"/>
</dbReference>
<keyword evidence="9" id="KW-0067">ATP-binding</keyword>
<dbReference type="InterPro" id="IPR001697">
    <property type="entry name" value="Pyr_Knase"/>
</dbReference>
<evidence type="ECO:0000256" key="2">
    <source>
        <dbReference type="ARBA" id="ARBA00004997"/>
    </source>
</evidence>
<evidence type="ECO:0000256" key="5">
    <source>
        <dbReference type="ARBA" id="ARBA00022679"/>
    </source>
</evidence>
<dbReference type="SUPFAM" id="SSF51621">
    <property type="entry name" value="Phosphoenolpyruvate/pyruvate domain"/>
    <property type="match status" value="1"/>
</dbReference>
<evidence type="ECO:0000313" key="17">
    <source>
        <dbReference type="EMBL" id="CAA7033111.1"/>
    </source>
</evidence>
<evidence type="ECO:0000256" key="10">
    <source>
        <dbReference type="ARBA" id="ARBA00022842"/>
    </source>
</evidence>
<keyword evidence="10 14" id="KW-0460">Magnesium</keyword>
<organism evidence="17 18">
    <name type="scientific">Microthlaspi erraticum</name>
    <dbReference type="NCBI Taxonomy" id="1685480"/>
    <lineage>
        <taxon>Eukaryota</taxon>
        <taxon>Viridiplantae</taxon>
        <taxon>Streptophyta</taxon>
        <taxon>Embryophyta</taxon>
        <taxon>Tracheophyta</taxon>
        <taxon>Spermatophyta</taxon>
        <taxon>Magnoliopsida</taxon>
        <taxon>eudicotyledons</taxon>
        <taxon>Gunneridae</taxon>
        <taxon>Pentapetalae</taxon>
        <taxon>rosids</taxon>
        <taxon>malvids</taxon>
        <taxon>Brassicales</taxon>
        <taxon>Brassicaceae</taxon>
        <taxon>Coluteocarpeae</taxon>
        <taxon>Microthlaspi</taxon>
    </lineage>
</organism>
<dbReference type="NCBIfam" id="TIGR01064">
    <property type="entry name" value="pyruv_kin"/>
    <property type="match status" value="1"/>
</dbReference>
<evidence type="ECO:0000259" key="16">
    <source>
        <dbReference type="Pfam" id="PF02887"/>
    </source>
</evidence>
<comment type="caution">
    <text evidence="17">The sequence shown here is derived from an EMBL/GenBank/DDBJ whole genome shotgun (WGS) entry which is preliminary data.</text>
</comment>
<dbReference type="EMBL" id="CACVBM020001129">
    <property type="protein sequence ID" value="CAA7033111.1"/>
    <property type="molecule type" value="Genomic_DNA"/>
</dbReference>
<proteinExistence type="inferred from homology"/>